<dbReference type="GO" id="GO:0008170">
    <property type="term" value="F:N-methyltransferase activity"/>
    <property type="evidence" value="ECO:0007669"/>
    <property type="project" value="InterPro"/>
</dbReference>
<dbReference type="AlphaFoldDB" id="A0A399F797"/>
<dbReference type="RefSeq" id="WP_119358040.1">
    <property type="nucleotide sequence ID" value="NZ_BJXM01000024.1"/>
</dbReference>
<evidence type="ECO:0000313" key="5">
    <source>
        <dbReference type="Proteomes" id="UP000266178"/>
    </source>
</evidence>
<evidence type="ECO:0000256" key="1">
    <source>
        <dbReference type="ARBA" id="ARBA00022603"/>
    </source>
</evidence>
<dbReference type="SUPFAM" id="SSF53335">
    <property type="entry name" value="S-adenosyl-L-methionine-dependent methyltransferases"/>
    <property type="match status" value="2"/>
</dbReference>
<dbReference type="InterPro" id="IPR002941">
    <property type="entry name" value="DNA_methylase_N4/N6"/>
</dbReference>
<dbReference type="Gene3D" id="3.40.50.150">
    <property type="entry name" value="Vaccinia Virus protein VP39"/>
    <property type="match status" value="1"/>
</dbReference>
<comment type="caution">
    <text evidence="4">The sequence shown here is derived from an EMBL/GenBank/DDBJ whole genome shotgun (WGS) entry which is preliminary data.</text>
</comment>
<proteinExistence type="predicted"/>
<organism evidence="4 5">
    <name type="scientific">Meiothermus granaticius NBRC 107808</name>
    <dbReference type="NCBI Taxonomy" id="1227551"/>
    <lineage>
        <taxon>Bacteria</taxon>
        <taxon>Thermotogati</taxon>
        <taxon>Deinococcota</taxon>
        <taxon>Deinococci</taxon>
        <taxon>Thermales</taxon>
        <taxon>Thermaceae</taxon>
        <taxon>Meiothermus</taxon>
    </lineage>
</organism>
<dbReference type="InterPro" id="IPR029063">
    <property type="entry name" value="SAM-dependent_MTases_sf"/>
</dbReference>
<accession>A0A399F797</accession>
<gene>
    <name evidence="4" type="ORF">Mgrana_02591</name>
</gene>
<reference evidence="4 5" key="1">
    <citation type="submission" date="2018-08" db="EMBL/GenBank/DDBJ databases">
        <title>Meiothermus granaticius genome AF-68 sequencing project.</title>
        <authorList>
            <person name="Da Costa M.S."/>
            <person name="Albuquerque L."/>
            <person name="Raposo P."/>
            <person name="Froufe H.J.C."/>
            <person name="Barroso C.S."/>
            <person name="Egas C."/>
        </authorList>
    </citation>
    <scope>NUCLEOTIDE SEQUENCE [LARGE SCALE GENOMIC DNA]</scope>
    <source>
        <strain evidence="4 5">AF-68</strain>
    </source>
</reference>
<name>A0A399F797_9DEIN</name>
<dbReference type="Proteomes" id="UP000266178">
    <property type="component" value="Unassembled WGS sequence"/>
</dbReference>
<protein>
    <submittedName>
        <fullName evidence="4">DNA methylase</fullName>
    </submittedName>
</protein>
<dbReference type="EMBL" id="QWLB01000040">
    <property type="protein sequence ID" value="RIH91526.1"/>
    <property type="molecule type" value="Genomic_DNA"/>
</dbReference>
<keyword evidence="5" id="KW-1185">Reference proteome</keyword>
<dbReference type="GO" id="GO:0003677">
    <property type="term" value="F:DNA binding"/>
    <property type="evidence" value="ECO:0007669"/>
    <property type="project" value="InterPro"/>
</dbReference>
<evidence type="ECO:0000313" key="4">
    <source>
        <dbReference type="EMBL" id="RIH91526.1"/>
    </source>
</evidence>
<feature type="domain" description="DNA methylase N-4/N-6" evidence="3">
    <location>
        <begin position="133"/>
        <end position="180"/>
    </location>
</feature>
<dbReference type="GO" id="GO:0032259">
    <property type="term" value="P:methylation"/>
    <property type="evidence" value="ECO:0007669"/>
    <property type="project" value="UniProtKB-KW"/>
</dbReference>
<dbReference type="OrthoDB" id="26762at2"/>
<evidence type="ECO:0000259" key="3">
    <source>
        <dbReference type="Pfam" id="PF01555"/>
    </source>
</evidence>
<keyword evidence="1 4" id="KW-0489">Methyltransferase</keyword>
<keyword evidence="2" id="KW-0808">Transferase</keyword>
<sequence length="322" mass="36523">MKRSAWDVYQEVLAKARELGLPGEEAEQARALLSLPQEAFTTLAKELRLKPKYLRHDLLPVAFLPQPLKEALRLGLPLRHAHRLYRLLKRGEIRLEELEGRPPEALRGLPYEEVELDPMSPVWIYPKDPRPEALSPAVARALVVLYTRPGELVVDPLAGYGTVVEAALSLGRRAWGGDIRPMGPRVEQADIKDLSRRFREEAALLFLHPPTFRSWLREEGYRESPEERYGAYVEYLQGLLEYALPALQQGGRLILAAQPRHSLSSTSQAAGRDFFLAPFERALAEVDPALKPIHHHQAVSREGRGSWHLFVAEFHGKREKAK</sequence>
<evidence type="ECO:0000256" key="2">
    <source>
        <dbReference type="ARBA" id="ARBA00022679"/>
    </source>
</evidence>
<dbReference type="Pfam" id="PF01555">
    <property type="entry name" value="N6_N4_Mtase"/>
    <property type="match status" value="1"/>
</dbReference>